<evidence type="ECO:0000313" key="2">
    <source>
        <dbReference type="EMBL" id="JAS21784.1"/>
    </source>
</evidence>
<organism evidence="2">
    <name type="scientific">Clastoptera arizonana</name>
    <name type="common">Arizona spittle bug</name>
    <dbReference type="NCBI Taxonomy" id="38151"/>
    <lineage>
        <taxon>Eukaryota</taxon>
        <taxon>Metazoa</taxon>
        <taxon>Ecdysozoa</taxon>
        <taxon>Arthropoda</taxon>
        <taxon>Hexapoda</taxon>
        <taxon>Insecta</taxon>
        <taxon>Pterygota</taxon>
        <taxon>Neoptera</taxon>
        <taxon>Paraneoptera</taxon>
        <taxon>Hemiptera</taxon>
        <taxon>Auchenorrhyncha</taxon>
        <taxon>Cercopoidea</taxon>
        <taxon>Clastopteridae</taxon>
        <taxon>Clastoptera</taxon>
    </lineage>
</organism>
<feature type="chain" id="PRO_5008581028" evidence="1">
    <location>
        <begin position="26"/>
        <end position="251"/>
    </location>
</feature>
<keyword evidence="1" id="KW-0732">Signal</keyword>
<protein>
    <submittedName>
        <fullName evidence="2">Uncharacterized protein</fullName>
    </submittedName>
</protein>
<feature type="signal peptide" evidence="1">
    <location>
        <begin position="1"/>
        <end position="25"/>
    </location>
</feature>
<dbReference type="EMBL" id="GEDC01015514">
    <property type="protein sequence ID" value="JAS21784.1"/>
    <property type="molecule type" value="Transcribed_RNA"/>
</dbReference>
<dbReference type="AlphaFoldDB" id="A0A1B6D7X3"/>
<proteinExistence type="predicted"/>
<reference evidence="2" key="1">
    <citation type="submission" date="2015-12" db="EMBL/GenBank/DDBJ databases">
        <title>De novo transcriptome assembly of four potential Pierce s Disease insect vectors from Arizona vineyards.</title>
        <authorList>
            <person name="Tassone E.E."/>
        </authorList>
    </citation>
    <scope>NUCLEOTIDE SEQUENCE</scope>
</reference>
<feature type="non-terminal residue" evidence="2">
    <location>
        <position position="251"/>
    </location>
</feature>
<gene>
    <name evidence="2" type="ORF">g.31381</name>
</gene>
<accession>A0A1B6D7X3</accession>
<evidence type="ECO:0000256" key="1">
    <source>
        <dbReference type="SAM" id="SignalP"/>
    </source>
</evidence>
<name>A0A1B6D7X3_9HEMI</name>
<sequence length="251" mass="27972">MARGVCRDYTLSVWCFLTFFCVTKAMSIGDSYPKVDSLHVINETLVTHPNDEVYYKVILELIGTNFYSGMKVRATTNPGKNGCSENKHSVDDFCELWSNSTTSVMTALLKFEPSLSEKSFFVCVKYVHKTNQDKVSMLSTLQSDVKWIHQGENITFQTKQVEIIDANKSALKISSTARHRREEIEKPTNWGKVGGDGEDFSLSNDKDASGSSVVLFGFRLESSDSHSETEDDGVPQLKIGTSGLLRLFGHG</sequence>